<dbReference type="Gene3D" id="2.40.50.140">
    <property type="entry name" value="Nucleic acid-binding proteins"/>
    <property type="match status" value="1"/>
</dbReference>
<feature type="domain" description="Helix-hairpin-helix DNA-binding motif class 1" evidence="7">
    <location>
        <begin position="73"/>
        <end position="92"/>
    </location>
</feature>
<dbReference type="InterPro" id="IPR011114">
    <property type="entry name" value="RuvA_C"/>
</dbReference>
<dbReference type="Pfam" id="PF01330">
    <property type="entry name" value="RuvA_N"/>
    <property type="match status" value="1"/>
</dbReference>
<dbReference type="Proteomes" id="UP000824088">
    <property type="component" value="Unassembled WGS sequence"/>
</dbReference>
<dbReference type="Gene3D" id="1.10.8.10">
    <property type="entry name" value="DNA helicase RuvA subunit, C-terminal domain"/>
    <property type="match status" value="1"/>
</dbReference>
<dbReference type="GO" id="GO:0005524">
    <property type="term" value="F:ATP binding"/>
    <property type="evidence" value="ECO:0007669"/>
    <property type="project" value="InterPro"/>
</dbReference>
<comment type="function">
    <text evidence="6">The RuvA-RuvB-RuvC complex processes Holliday junction (HJ) DNA during genetic recombination and DNA repair, while the RuvA-RuvB complex plays an important role in the rescue of blocked DNA replication forks via replication fork reversal (RFR). RuvA specifically binds to HJ cruciform DNA, conferring on it an open structure. The RuvB hexamer acts as an ATP-dependent pump, pulling dsDNA into and through the RuvAB complex. HJ branch migration allows RuvC to scan DNA until it finds its consensus sequence, where it cleaves and resolves the cruciform DNA.</text>
</comment>
<dbReference type="SUPFAM" id="SSF46929">
    <property type="entry name" value="DNA helicase RuvA subunit, C-terminal domain"/>
    <property type="match status" value="1"/>
</dbReference>
<dbReference type="GO" id="GO:0006310">
    <property type="term" value="P:DNA recombination"/>
    <property type="evidence" value="ECO:0007669"/>
    <property type="project" value="UniProtKB-UniRule"/>
</dbReference>
<dbReference type="InterPro" id="IPR036267">
    <property type="entry name" value="RuvA_C_sf"/>
</dbReference>
<evidence type="ECO:0000313" key="9">
    <source>
        <dbReference type="Proteomes" id="UP000824088"/>
    </source>
</evidence>
<comment type="domain">
    <text evidence="6">Has three domains with a flexible linker between the domains II and III and assumes an 'L' shape. Domain III is highly mobile and contacts RuvB.</text>
</comment>
<accession>A0A9D1HQV4</accession>
<dbReference type="GO" id="GO:0009378">
    <property type="term" value="F:four-way junction helicase activity"/>
    <property type="evidence" value="ECO:0007669"/>
    <property type="project" value="InterPro"/>
</dbReference>
<comment type="similarity">
    <text evidence="6">Belongs to the RuvA family.</text>
</comment>
<dbReference type="InterPro" id="IPR012340">
    <property type="entry name" value="NA-bd_OB-fold"/>
</dbReference>
<reference evidence="8" key="2">
    <citation type="journal article" date="2021" name="PeerJ">
        <title>Extensive microbial diversity within the chicken gut microbiome revealed by metagenomics and culture.</title>
        <authorList>
            <person name="Gilroy R."/>
            <person name="Ravi A."/>
            <person name="Getino M."/>
            <person name="Pursley I."/>
            <person name="Horton D.L."/>
            <person name="Alikhan N.F."/>
            <person name="Baker D."/>
            <person name="Gharbi K."/>
            <person name="Hall N."/>
            <person name="Watson M."/>
            <person name="Adriaenssens E.M."/>
            <person name="Foster-Nyarko E."/>
            <person name="Jarju S."/>
            <person name="Secka A."/>
            <person name="Antonio M."/>
            <person name="Oren A."/>
            <person name="Chaudhuri R.R."/>
            <person name="La Ragione R."/>
            <person name="Hildebrand F."/>
            <person name="Pallen M.J."/>
        </authorList>
    </citation>
    <scope>NUCLEOTIDE SEQUENCE</scope>
    <source>
        <strain evidence="8">1063</strain>
    </source>
</reference>
<dbReference type="SUPFAM" id="SSF47781">
    <property type="entry name" value="RuvA domain 2-like"/>
    <property type="match status" value="1"/>
</dbReference>
<comment type="subunit">
    <text evidence="6">Homotetramer. Forms an RuvA(8)-RuvB(12)-Holliday junction (HJ) complex. HJ DNA is sandwiched between 2 RuvA tetramers; dsDNA enters through RuvA and exits via RuvB. An RuvB hexamer assembles on each DNA strand where it exits the tetramer. Each RuvB hexamer is contacted by two RuvA subunits (via domain III) on 2 adjacent RuvB subunits; this complex drives branch migration. In the full resolvosome a probable DNA-RuvA(4)-RuvB(12)-RuvC(2) complex forms which resolves the HJ.</text>
</comment>
<dbReference type="HAMAP" id="MF_00031">
    <property type="entry name" value="DNA_HJ_migration_RuvA"/>
    <property type="match status" value="1"/>
</dbReference>
<dbReference type="AlphaFoldDB" id="A0A9D1HQV4"/>
<dbReference type="InterPro" id="IPR000085">
    <property type="entry name" value="RuvA"/>
</dbReference>
<keyword evidence="8" id="KW-0378">Hydrolase</keyword>
<dbReference type="Pfam" id="PF07499">
    <property type="entry name" value="RuvA_C"/>
    <property type="match status" value="1"/>
</dbReference>
<proteinExistence type="inferred from homology"/>
<dbReference type="GO" id="GO:0006281">
    <property type="term" value="P:DNA repair"/>
    <property type="evidence" value="ECO:0007669"/>
    <property type="project" value="UniProtKB-UniRule"/>
</dbReference>
<evidence type="ECO:0000256" key="6">
    <source>
        <dbReference type="HAMAP-Rule" id="MF_00031"/>
    </source>
</evidence>
<dbReference type="GO" id="GO:0009379">
    <property type="term" value="C:Holliday junction helicase complex"/>
    <property type="evidence" value="ECO:0007669"/>
    <property type="project" value="InterPro"/>
</dbReference>
<evidence type="ECO:0000259" key="7">
    <source>
        <dbReference type="SMART" id="SM00278"/>
    </source>
</evidence>
<comment type="caution">
    <text evidence="8">The sequence shown here is derived from an EMBL/GenBank/DDBJ whole genome shotgun (WGS) entry which is preliminary data.</text>
</comment>
<evidence type="ECO:0000256" key="4">
    <source>
        <dbReference type="ARBA" id="ARBA00023172"/>
    </source>
</evidence>
<keyword evidence="2 6" id="KW-0227">DNA damage</keyword>
<feature type="region of interest" description="Domain I" evidence="6">
    <location>
        <begin position="1"/>
        <end position="64"/>
    </location>
</feature>
<comment type="caution">
    <text evidence="6">Lacks conserved residue(s) required for the propagation of feature annotation.</text>
</comment>
<feature type="region of interest" description="Domain III" evidence="6">
    <location>
        <begin position="147"/>
        <end position="194"/>
    </location>
</feature>
<evidence type="ECO:0000256" key="3">
    <source>
        <dbReference type="ARBA" id="ARBA00023125"/>
    </source>
</evidence>
<dbReference type="GO" id="GO:0005737">
    <property type="term" value="C:cytoplasm"/>
    <property type="evidence" value="ECO:0007669"/>
    <property type="project" value="UniProtKB-SubCell"/>
</dbReference>
<dbReference type="InterPro" id="IPR003583">
    <property type="entry name" value="Hlx-hairpin-Hlx_DNA-bd_motif"/>
</dbReference>
<comment type="subcellular location">
    <subcellularLocation>
        <location evidence="6">Cytoplasm</location>
    </subcellularLocation>
</comment>
<evidence type="ECO:0000256" key="2">
    <source>
        <dbReference type="ARBA" id="ARBA00022763"/>
    </source>
</evidence>
<dbReference type="GO" id="GO:0000400">
    <property type="term" value="F:four-way junction DNA binding"/>
    <property type="evidence" value="ECO:0007669"/>
    <property type="project" value="UniProtKB-UniRule"/>
</dbReference>
<keyword evidence="1 6" id="KW-0963">Cytoplasm</keyword>
<dbReference type="SUPFAM" id="SSF50249">
    <property type="entry name" value="Nucleic acid-binding proteins"/>
    <property type="match status" value="1"/>
</dbReference>
<sequence>MYNYIKGTLAAVEAGKIVLENNGIGYELGVSGNTLADAREIGAEMKLYTYLYVREDVFALYGFSRAEEKSLFMRLIEISGVGPKLAMQILGGYDLGTLTVAIATGDVKTLSKIKGLGKKTAELIVLNLREQVAVDMTDAATEIGGALDADVSDAIFALVSLGVSNTEAVKAVQTAAKTAHGVQELIAQSLKLIG</sequence>
<dbReference type="SMART" id="SM00278">
    <property type="entry name" value="HhH1"/>
    <property type="match status" value="2"/>
</dbReference>
<evidence type="ECO:0000313" key="8">
    <source>
        <dbReference type="EMBL" id="HIU20639.1"/>
    </source>
</evidence>
<reference evidence="8" key="1">
    <citation type="submission" date="2020-10" db="EMBL/GenBank/DDBJ databases">
        <authorList>
            <person name="Gilroy R."/>
        </authorList>
    </citation>
    <scope>NUCLEOTIDE SEQUENCE</scope>
    <source>
        <strain evidence="8">1063</strain>
    </source>
</reference>
<keyword evidence="3 6" id="KW-0238">DNA-binding</keyword>
<keyword evidence="4 6" id="KW-0233">DNA recombination</keyword>
<dbReference type="Pfam" id="PF14520">
    <property type="entry name" value="HHH_5"/>
    <property type="match status" value="1"/>
</dbReference>
<evidence type="ECO:0000256" key="1">
    <source>
        <dbReference type="ARBA" id="ARBA00022490"/>
    </source>
</evidence>
<feature type="domain" description="Helix-hairpin-helix DNA-binding motif class 1" evidence="7">
    <location>
        <begin position="108"/>
        <end position="127"/>
    </location>
</feature>
<keyword evidence="5 6" id="KW-0234">DNA repair</keyword>
<gene>
    <name evidence="6 8" type="primary">ruvA</name>
    <name evidence="8" type="ORF">IAD51_00135</name>
</gene>
<dbReference type="CDD" id="cd14332">
    <property type="entry name" value="UBA_RuvA_C"/>
    <property type="match status" value="1"/>
</dbReference>
<dbReference type="InterPro" id="IPR013849">
    <property type="entry name" value="DNA_helicase_Holl-junc_RuvA_I"/>
</dbReference>
<organism evidence="8 9">
    <name type="scientific">Candidatus Limadaptatus stercorigallinarum</name>
    <dbReference type="NCBI Taxonomy" id="2840845"/>
    <lineage>
        <taxon>Bacteria</taxon>
        <taxon>Bacillati</taxon>
        <taxon>Bacillota</taxon>
        <taxon>Clostridia</taxon>
        <taxon>Eubacteriales</taxon>
        <taxon>Candidatus Limadaptatus</taxon>
    </lineage>
</organism>
<name>A0A9D1HQV4_9FIRM</name>
<protein>
    <recommendedName>
        <fullName evidence="6">Holliday junction branch migration complex subunit RuvA</fullName>
    </recommendedName>
</protein>
<dbReference type="Gene3D" id="1.10.150.20">
    <property type="entry name" value="5' to 3' exonuclease, C-terminal subdomain"/>
    <property type="match status" value="1"/>
</dbReference>
<dbReference type="EMBL" id="DVMN01000002">
    <property type="protein sequence ID" value="HIU20639.1"/>
    <property type="molecule type" value="Genomic_DNA"/>
</dbReference>
<feature type="region of interest" description="Domain II" evidence="6">
    <location>
        <begin position="65"/>
        <end position="142"/>
    </location>
</feature>
<dbReference type="GO" id="GO:0016787">
    <property type="term" value="F:hydrolase activity"/>
    <property type="evidence" value="ECO:0007669"/>
    <property type="project" value="UniProtKB-KW"/>
</dbReference>
<dbReference type="NCBIfam" id="TIGR00084">
    <property type="entry name" value="ruvA"/>
    <property type="match status" value="1"/>
</dbReference>
<dbReference type="GO" id="GO:0048476">
    <property type="term" value="C:Holliday junction resolvase complex"/>
    <property type="evidence" value="ECO:0007669"/>
    <property type="project" value="UniProtKB-UniRule"/>
</dbReference>
<dbReference type="InterPro" id="IPR010994">
    <property type="entry name" value="RuvA_2-like"/>
</dbReference>
<evidence type="ECO:0000256" key="5">
    <source>
        <dbReference type="ARBA" id="ARBA00023204"/>
    </source>
</evidence>